<evidence type="ECO:0000259" key="1">
    <source>
        <dbReference type="PROSITE" id="PS51186"/>
    </source>
</evidence>
<dbReference type="InterPro" id="IPR016181">
    <property type="entry name" value="Acyl_CoA_acyltransferase"/>
</dbReference>
<evidence type="ECO:0000313" key="2">
    <source>
        <dbReference type="EMBL" id="QQS99594.1"/>
    </source>
</evidence>
<dbReference type="KEGG" id="ppsr:I6J18_18680"/>
<dbReference type="PANTHER" id="PTHR43415">
    <property type="entry name" value="SPERMIDINE N(1)-ACETYLTRANSFERASE"/>
    <property type="match status" value="1"/>
</dbReference>
<dbReference type="EMBL" id="CP068053">
    <property type="protein sequence ID" value="QQS99594.1"/>
    <property type="molecule type" value="Genomic_DNA"/>
</dbReference>
<dbReference type="GO" id="GO:0016747">
    <property type="term" value="F:acyltransferase activity, transferring groups other than amino-acyl groups"/>
    <property type="evidence" value="ECO:0007669"/>
    <property type="project" value="InterPro"/>
</dbReference>
<keyword evidence="3" id="KW-1185">Reference proteome</keyword>
<accession>A0A974NKZ5</accession>
<dbReference type="Pfam" id="PF00583">
    <property type="entry name" value="Acetyltransf_1"/>
    <property type="match status" value="1"/>
</dbReference>
<dbReference type="CDD" id="cd04301">
    <property type="entry name" value="NAT_SF"/>
    <property type="match status" value="1"/>
</dbReference>
<dbReference type="Proteomes" id="UP000595254">
    <property type="component" value="Chromosome"/>
</dbReference>
<reference evidence="2 3" key="1">
    <citation type="submission" date="2021-01" db="EMBL/GenBank/DDBJ databases">
        <title>FDA dAtabase for Regulatory Grade micrObial Sequences (FDA-ARGOS): Supporting development and validation of Infectious Disease Dx tests.</title>
        <authorList>
            <person name="Nelson B."/>
            <person name="Plummer A."/>
            <person name="Tallon L."/>
            <person name="Sadzewicz L."/>
            <person name="Zhao X."/>
            <person name="Boylan J."/>
            <person name="Ott S."/>
            <person name="Bowen H."/>
            <person name="Vavikolanu K."/>
            <person name="Mehta A."/>
            <person name="Aluvathingal J."/>
            <person name="Nadendla S."/>
            <person name="Myers T."/>
            <person name="Yan Y."/>
            <person name="Sichtig H."/>
        </authorList>
    </citation>
    <scope>NUCLEOTIDE SEQUENCE [LARGE SCALE GENOMIC DNA]</scope>
    <source>
        <strain evidence="2 3">FDAARGOS_1161</strain>
    </source>
</reference>
<dbReference type="SUPFAM" id="SSF55729">
    <property type="entry name" value="Acyl-CoA N-acyltransferases (Nat)"/>
    <property type="match status" value="1"/>
</dbReference>
<gene>
    <name evidence="2" type="ORF">I6J18_18680</name>
</gene>
<name>A0A974NKZ5_PERPY</name>
<dbReference type="PANTHER" id="PTHR43415:SF3">
    <property type="entry name" value="GNAT-FAMILY ACETYLTRANSFERASE"/>
    <property type="match status" value="1"/>
</dbReference>
<organism evidence="2 3">
    <name type="scientific">Peribacillus psychrosaccharolyticus</name>
    <name type="common">Bacillus psychrosaccharolyticus</name>
    <dbReference type="NCBI Taxonomy" id="1407"/>
    <lineage>
        <taxon>Bacteria</taxon>
        <taxon>Bacillati</taxon>
        <taxon>Bacillota</taxon>
        <taxon>Bacilli</taxon>
        <taxon>Bacillales</taxon>
        <taxon>Bacillaceae</taxon>
        <taxon>Peribacillus</taxon>
    </lineage>
</organism>
<dbReference type="Gene3D" id="3.40.630.30">
    <property type="match status" value="1"/>
</dbReference>
<protein>
    <submittedName>
        <fullName evidence="2">GNAT family N-acetyltransferase</fullName>
    </submittedName>
</protein>
<dbReference type="InterPro" id="IPR000182">
    <property type="entry name" value="GNAT_dom"/>
</dbReference>
<evidence type="ECO:0000313" key="3">
    <source>
        <dbReference type="Proteomes" id="UP000595254"/>
    </source>
</evidence>
<dbReference type="AlphaFoldDB" id="A0A974NKZ5"/>
<feature type="domain" description="N-acetyltransferase" evidence="1">
    <location>
        <begin position="1"/>
        <end position="163"/>
    </location>
</feature>
<dbReference type="PROSITE" id="PS51186">
    <property type="entry name" value="GNAT"/>
    <property type="match status" value="1"/>
</dbReference>
<dbReference type="RefSeq" id="WP_040373408.1">
    <property type="nucleotide sequence ID" value="NZ_CP068053.1"/>
</dbReference>
<proteinExistence type="predicted"/>
<sequence length="163" mass="18646">MIRKAVPDDAERLLQLFKEVDQSNVMLYGPGERQTRPEQIRKRITAVSETDTSVWLVEDIGGVLAGYLLIEGSALERVQHTIYLVIGISEAFRGQGIGTRLFEEMEKWAVEHAIHRVELTVLAHNESARALYRKMGFEVEGTKRNSVFIDGRYCDEYYLSKLI</sequence>